<dbReference type="PANTHER" id="PTHR47545">
    <property type="entry name" value="MULTIFUNCTIONAL CCA PROTEIN"/>
    <property type="match status" value="1"/>
</dbReference>
<evidence type="ECO:0000256" key="9">
    <source>
        <dbReference type="ARBA" id="ARBA00022842"/>
    </source>
</evidence>
<evidence type="ECO:0000256" key="5">
    <source>
        <dbReference type="ARBA" id="ARBA00022723"/>
    </source>
</evidence>
<accession>A0A1G9HXB4</accession>
<dbReference type="RefSeq" id="WP_092161309.1">
    <property type="nucleotide sequence ID" value="NZ_FNGA01000003.1"/>
</dbReference>
<keyword evidence="5" id="KW-0479">Metal-binding</keyword>
<dbReference type="GO" id="GO:0003723">
    <property type="term" value="F:RNA binding"/>
    <property type="evidence" value="ECO:0007669"/>
    <property type="project" value="UniProtKB-KW"/>
</dbReference>
<dbReference type="InterPro" id="IPR002646">
    <property type="entry name" value="PolA_pol_head_dom"/>
</dbReference>
<keyword evidence="3" id="KW-0819">tRNA processing</keyword>
<evidence type="ECO:0000256" key="6">
    <source>
        <dbReference type="ARBA" id="ARBA00022741"/>
    </source>
</evidence>
<dbReference type="SUPFAM" id="SSF81891">
    <property type="entry name" value="Poly A polymerase C-terminal region-like"/>
    <property type="match status" value="1"/>
</dbReference>
<evidence type="ECO:0000259" key="14">
    <source>
        <dbReference type="Pfam" id="PF01966"/>
    </source>
</evidence>
<evidence type="ECO:0000256" key="7">
    <source>
        <dbReference type="ARBA" id="ARBA00022800"/>
    </source>
</evidence>
<evidence type="ECO:0000256" key="8">
    <source>
        <dbReference type="ARBA" id="ARBA00022840"/>
    </source>
</evidence>
<evidence type="ECO:0000256" key="3">
    <source>
        <dbReference type="ARBA" id="ARBA00022694"/>
    </source>
</evidence>
<protein>
    <submittedName>
        <fullName evidence="16">tRNA nucleotidyltransferase (CCA-adding enzyme)</fullName>
    </submittedName>
</protein>
<dbReference type="STRING" id="246191.SAMN05660337_2356"/>
<dbReference type="InterPro" id="IPR050124">
    <property type="entry name" value="tRNA_CCA-adding_enzyme"/>
</dbReference>
<evidence type="ECO:0000256" key="12">
    <source>
        <dbReference type="SAM" id="MobiDB-lite"/>
    </source>
</evidence>
<dbReference type="Proteomes" id="UP000199053">
    <property type="component" value="Unassembled WGS sequence"/>
</dbReference>
<dbReference type="AlphaFoldDB" id="A0A1G9HXB4"/>
<organism evidence="16 17">
    <name type="scientific">Maridesulfovibrio ferrireducens</name>
    <dbReference type="NCBI Taxonomy" id="246191"/>
    <lineage>
        <taxon>Bacteria</taxon>
        <taxon>Pseudomonadati</taxon>
        <taxon>Thermodesulfobacteriota</taxon>
        <taxon>Desulfovibrionia</taxon>
        <taxon>Desulfovibrionales</taxon>
        <taxon>Desulfovibrionaceae</taxon>
        <taxon>Maridesulfovibrio</taxon>
    </lineage>
</organism>
<feature type="domain" description="tRNA nucleotidyltransferase/poly(A) polymerase RNA and SrmB- binding" evidence="15">
    <location>
        <begin position="143"/>
        <end position="204"/>
    </location>
</feature>
<evidence type="ECO:0000256" key="4">
    <source>
        <dbReference type="ARBA" id="ARBA00022695"/>
    </source>
</evidence>
<feature type="domain" description="HD" evidence="14">
    <location>
        <begin position="222"/>
        <end position="334"/>
    </location>
</feature>
<evidence type="ECO:0000313" key="16">
    <source>
        <dbReference type="EMBL" id="SDL17620.1"/>
    </source>
</evidence>
<name>A0A1G9HXB4_9BACT</name>
<evidence type="ECO:0000256" key="2">
    <source>
        <dbReference type="ARBA" id="ARBA00022679"/>
    </source>
</evidence>
<reference evidence="17" key="1">
    <citation type="submission" date="2016-10" db="EMBL/GenBank/DDBJ databases">
        <authorList>
            <person name="Varghese N."/>
            <person name="Submissions S."/>
        </authorList>
    </citation>
    <scope>NUCLEOTIDE SEQUENCE [LARGE SCALE GENOMIC DNA]</scope>
    <source>
        <strain evidence="17">DSM 16995</strain>
    </source>
</reference>
<dbReference type="EMBL" id="FNGA01000003">
    <property type="protein sequence ID" value="SDL17620.1"/>
    <property type="molecule type" value="Genomic_DNA"/>
</dbReference>
<feature type="region of interest" description="Disordered" evidence="12">
    <location>
        <begin position="360"/>
        <end position="383"/>
    </location>
</feature>
<dbReference type="InterPro" id="IPR006674">
    <property type="entry name" value="HD_domain"/>
</dbReference>
<dbReference type="GO" id="GO:0008033">
    <property type="term" value="P:tRNA processing"/>
    <property type="evidence" value="ECO:0007669"/>
    <property type="project" value="UniProtKB-KW"/>
</dbReference>
<dbReference type="GO" id="GO:0005524">
    <property type="term" value="F:ATP binding"/>
    <property type="evidence" value="ECO:0007669"/>
    <property type="project" value="UniProtKB-KW"/>
</dbReference>
<keyword evidence="9" id="KW-0460">Magnesium</keyword>
<dbReference type="Gene3D" id="3.30.460.10">
    <property type="entry name" value="Beta Polymerase, domain 2"/>
    <property type="match status" value="1"/>
</dbReference>
<keyword evidence="8" id="KW-0067">ATP-binding</keyword>
<comment type="similarity">
    <text evidence="11">Belongs to the tRNA nucleotidyltransferase/poly(A) polymerase family.</text>
</comment>
<dbReference type="InterPro" id="IPR043519">
    <property type="entry name" value="NT_sf"/>
</dbReference>
<evidence type="ECO:0000256" key="1">
    <source>
        <dbReference type="ARBA" id="ARBA00001946"/>
    </source>
</evidence>
<dbReference type="Gene3D" id="1.10.3090.10">
    <property type="entry name" value="cca-adding enzyme, domain 2"/>
    <property type="match status" value="1"/>
</dbReference>
<dbReference type="PANTHER" id="PTHR47545:SF1">
    <property type="entry name" value="MULTIFUNCTIONAL CCA PROTEIN"/>
    <property type="match status" value="1"/>
</dbReference>
<keyword evidence="7" id="KW-0692">RNA repair</keyword>
<gene>
    <name evidence="16" type="ORF">SAMN05660337_2356</name>
</gene>
<keyword evidence="10 11" id="KW-0694">RNA-binding</keyword>
<dbReference type="Pfam" id="PF01966">
    <property type="entry name" value="HD"/>
    <property type="match status" value="1"/>
</dbReference>
<dbReference type="InterPro" id="IPR032828">
    <property type="entry name" value="PolyA_RNA-bd"/>
</dbReference>
<evidence type="ECO:0000259" key="15">
    <source>
        <dbReference type="Pfam" id="PF12627"/>
    </source>
</evidence>
<evidence type="ECO:0000256" key="10">
    <source>
        <dbReference type="ARBA" id="ARBA00022884"/>
    </source>
</evidence>
<dbReference type="Pfam" id="PF12627">
    <property type="entry name" value="PolyA_pol_RNAbd"/>
    <property type="match status" value="1"/>
</dbReference>
<sequence>MKNKKKTLSILMVGGSIRDLLLGKTPNDFDFLVASGSVEDFKKEFPYAKPVGKSYEIFFQKGFEFSFPRITGQTVEETIDLDLSARDFTINGFALDEDGELYAHPNGLEDLYSKTLRPAFAETFKSDPLRVFRAATFLARFPDFTAHPDLITSMREAFEKGWLTNIAPDRIGVELIKALKSDKPGNFVRTLQAANCFEPWFTEFSGSDGITAGPPKFHDKSVLGHISEIMDKVAGNPITCWMATCHDLGKILTPTELLPAHHGHDIKGIALASKLSKRLLLPNKYIKAGELAAELHMKAGNYKELRPATKVDLLMKLHKNDLVKNMRDLCRADKNEDTMATAMTDLAKILKVSLPEQDRNLGKESGKKLRSLRAQKISSKLTT</sequence>
<evidence type="ECO:0000313" key="17">
    <source>
        <dbReference type="Proteomes" id="UP000199053"/>
    </source>
</evidence>
<keyword evidence="6" id="KW-0547">Nucleotide-binding</keyword>
<dbReference type="OrthoDB" id="9805698at2"/>
<keyword evidence="4" id="KW-0548">Nucleotidyltransferase</keyword>
<evidence type="ECO:0000259" key="13">
    <source>
        <dbReference type="Pfam" id="PF01743"/>
    </source>
</evidence>
<keyword evidence="17" id="KW-1185">Reference proteome</keyword>
<keyword evidence="2 11" id="KW-0808">Transferase</keyword>
<dbReference type="GO" id="GO:0046872">
    <property type="term" value="F:metal ion binding"/>
    <property type="evidence" value="ECO:0007669"/>
    <property type="project" value="UniProtKB-KW"/>
</dbReference>
<comment type="cofactor">
    <cofactor evidence="1">
        <name>Mg(2+)</name>
        <dbReference type="ChEBI" id="CHEBI:18420"/>
    </cofactor>
</comment>
<dbReference type="GO" id="GO:0042245">
    <property type="term" value="P:RNA repair"/>
    <property type="evidence" value="ECO:0007669"/>
    <property type="project" value="UniProtKB-KW"/>
</dbReference>
<dbReference type="Pfam" id="PF01743">
    <property type="entry name" value="PolyA_pol"/>
    <property type="match status" value="1"/>
</dbReference>
<dbReference type="SUPFAM" id="SSF81301">
    <property type="entry name" value="Nucleotidyltransferase"/>
    <property type="match status" value="1"/>
</dbReference>
<proteinExistence type="inferred from homology"/>
<feature type="domain" description="Poly A polymerase head" evidence="13">
    <location>
        <begin position="12"/>
        <end position="117"/>
    </location>
</feature>
<dbReference type="GO" id="GO:0016779">
    <property type="term" value="F:nucleotidyltransferase activity"/>
    <property type="evidence" value="ECO:0007669"/>
    <property type="project" value="UniProtKB-KW"/>
</dbReference>
<evidence type="ECO:0000256" key="11">
    <source>
        <dbReference type="RuleBase" id="RU003953"/>
    </source>
</evidence>